<name>A0A3B0MBG9_9GAMM</name>
<feature type="domain" description="Phage tail collar" evidence="1">
    <location>
        <begin position="3"/>
        <end position="43"/>
    </location>
</feature>
<dbReference type="EMBL" id="UFQR01000002">
    <property type="protein sequence ID" value="SSW95027.1"/>
    <property type="molecule type" value="Genomic_DNA"/>
</dbReference>
<dbReference type="Gene3D" id="3.90.1340.10">
    <property type="entry name" value="Phage tail collar domain"/>
    <property type="match status" value="1"/>
</dbReference>
<dbReference type="InterPro" id="IPR037053">
    <property type="entry name" value="Phage_tail_collar_dom_sf"/>
</dbReference>
<evidence type="ECO:0000259" key="1">
    <source>
        <dbReference type="Pfam" id="PF07484"/>
    </source>
</evidence>
<accession>A0A3B0MBG9</accession>
<dbReference type="InterPro" id="IPR011083">
    <property type="entry name" value="Phage_tail_collar_dom"/>
</dbReference>
<gene>
    <name evidence="2" type="ORF">ARTV_0683</name>
</gene>
<sequence>MATGNTPAGYLVCNGQTFNKTTYPQLAIAYPSGKLPDSRGVFIRCCDAGKGIDKGRGLLSVQQSQNLSHSHTYREWVSGGSGGNRFSIDDTTYGYGTKSTNTVVGNESRPINMAFNYIVRAA</sequence>
<evidence type="ECO:0000313" key="2">
    <source>
        <dbReference type="EMBL" id="SSW95027.1"/>
    </source>
</evidence>
<dbReference type="PANTHER" id="PTHR35191">
    <property type="entry name" value="PROPHAGE SIDE TAIL FIBER PROTEIN HOMOLOG STFQ-RELATED"/>
    <property type="match status" value="1"/>
</dbReference>
<dbReference type="PANTHER" id="PTHR35191:SF1">
    <property type="entry name" value="PROPHAGE SIDE TAIL FIBER PROTEIN HOMOLOG STFQ-RELATED"/>
    <property type="match status" value="1"/>
</dbReference>
<proteinExistence type="predicted"/>
<dbReference type="InterPro" id="IPR051934">
    <property type="entry name" value="Phage_Tail_Fiber_Structural"/>
</dbReference>
<dbReference type="Pfam" id="PF07484">
    <property type="entry name" value="Collar"/>
    <property type="match status" value="1"/>
</dbReference>
<dbReference type="AlphaFoldDB" id="A0A3B0MBG9"/>
<reference evidence="2" key="1">
    <citation type="submission" date="2018-04" db="EMBL/GenBank/DDBJ databases">
        <authorList>
            <person name="Go L.Y."/>
            <person name="Mitchell J.A."/>
        </authorList>
    </citation>
    <scope>NUCLEOTIDE SEQUENCE</scope>
    <source>
        <strain evidence="2">ARTV</strain>
    </source>
</reference>
<organism evidence="2">
    <name type="scientific">Arsenophonus endosymbiont of Trialeurodes vaporariorum</name>
    <dbReference type="NCBI Taxonomy" id="235567"/>
    <lineage>
        <taxon>Bacteria</taxon>
        <taxon>Pseudomonadati</taxon>
        <taxon>Pseudomonadota</taxon>
        <taxon>Gammaproteobacteria</taxon>
        <taxon>Enterobacterales</taxon>
        <taxon>Morganellaceae</taxon>
        <taxon>Arsenophonus</taxon>
    </lineage>
</organism>
<protein>
    <recommendedName>
        <fullName evidence="1">Phage tail collar domain-containing protein</fullName>
    </recommendedName>
</protein>
<dbReference type="SUPFAM" id="SSF88874">
    <property type="entry name" value="Receptor-binding domain of short tail fibre protein gp12"/>
    <property type="match status" value="1"/>
</dbReference>